<accession>A0A645FK84</accession>
<evidence type="ECO:0000313" key="2">
    <source>
        <dbReference type="EMBL" id="MPN13749.1"/>
    </source>
</evidence>
<keyword evidence="1" id="KW-0472">Membrane</keyword>
<feature type="transmembrane region" description="Helical" evidence="1">
    <location>
        <begin position="65"/>
        <end position="85"/>
    </location>
</feature>
<evidence type="ECO:0000256" key="1">
    <source>
        <dbReference type="SAM" id="Phobius"/>
    </source>
</evidence>
<protein>
    <submittedName>
        <fullName evidence="2">Uncharacterized protein</fullName>
    </submittedName>
</protein>
<feature type="transmembrane region" description="Helical" evidence="1">
    <location>
        <begin position="117"/>
        <end position="133"/>
    </location>
</feature>
<organism evidence="2">
    <name type="scientific">bioreactor metagenome</name>
    <dbReference type="NCBI Taxonomy" id="1076179"/>
    <lineage>
        <taxon>unclassified sequences</taxon>
        <taxon>metagenomes</taxon>
        <taxon>ecological metagenomes</taxon>
    </lineage>
</organism>
<reference evidence="2" key="1">
    <citation type="submission" date="2019-08" db="EMBL/GenBank/DDBJ databases">
        <authorList>
            <person name="Kucharzyk K."/>
            <person name="Murdoch R.W."/>
            <person name="Higgins S."/>
            <person name="Loffler F."/>
        </authorList>
    </citation>
    <scope>NUCLEOTIDE SEQUENCE</scope>
</reference>
<feature type="transmembrane region" description="Helical" evidence="1">
    <location>
        <begin position="91"/>
        <end position="110"/>
    </location>
</feature>
<keyword evidence="1" id="KW-1133">Transmembrane helix</keyword>
<keyword evidence="1" id="KW-0812">Transmembrane</keyword>
<proteinExistence type="predicted"/>
<dbReference type="AlphaFoldDB" id="A0A645FK84"/>
<gene>
    <name evidence="2" type="ORF">SDC9_161074</name>
</gene>
<comment type="caution">
    <text evidence="2">The sequence shown here is derived from an EMBL/GenBank/DDBJ whole genome shotgun (WGS) entry which is preliminary data.</text>
</comment>
<sequence>MFLRMNIQHEIINGTFQTRAQSLVEGKSGASYFGSTFEIKNAQPFTNVPVCFRLKTEFCRLAPFAYYRIITVILANRHIICRHVWNGQKNIFEFLFYFFKLFVVLGNFFTKGTHSKNFIIGIFAAFLHFAYFLRDAVTLAL</sequence>
<name>A0A645FK84_9ZZZZ</name>
<dbReference type="EMBL" id="VSSQ01060291">
    <property type="protein sequence ID" value="MPN13749.1"/>
    <property type="molecule type" value="Genomic_DNA"/>
</dbReference>